<comment type="caution">
    <text evidence="3">The sequence shown here is derived from an EMBL/GenBank/DDBJ whole genome shotgun (WGS) entry which is preliminary data.</text>
</comment>
<evidence type="ECO:0000313" key="3">
    <source>
        <dbReference type="EMBL" id="EKA61076.1"/>
    </source>
</evidence>
<reference evidence="3 4" key="1">
    <citation type="journal article" date="2012" name="J. Bacteriol.">
        <title>Genome Sequence of Janibacter hoylei MTCC8307, Isolated from the Stratospheric Air.</title>
        <authorList>
            <person name="Pawar S.P."/>
            <person name="Dhotre D.P."/>
            <person name="Shetty S.A."/>
            <person name="Chowdhury S.P."/>
            <person name="Chaudhari B.L."/>
            <person name="Shouche Y.S."/>
        </authorList>
    </citation>
    <scope>NUCLEOTIDE SEQUENCE [LARGE SCALE GENOMIC DNA]</scope>
    <source>
        <strain evidence="3 4">PVAS-1</strain>
    </source>
</reference>
<protein>
    <submittedName>
        <fullName evidence="3">Uncharacterized protein</fullName>
    </submittedName>
</protein>
<dbReference type="Proteomes" id="UP000004474">
    <property type="component" value="Unassembled WGS sequence"/>
</dbReference>
<feature type="transmembrane region" description="Helical" evidence="2">
    <location>
        <begin position="6"/>
        <end position="25"/>
    </location>
</feature>
<feature type="region of interest" description="Disordered" evidence="1">
    <location>
        <begin position="67"/>
        <end position="86"/>
    </location>
</feature>
<evidence type="ECO:0000256" key="1">
    <source>
        <dbReference type="SAM" id="MobiDB-lite"/>
    </source>
</evidence>
<organism evidence="3 4">
    <name type="scientific">Janibacter hoylei PVAS-1</name>
    <dbReference type="NCBI Taxonomy" id="1210046"/>
    <lineage>
        <taxon>Bacteria</taxon>
        <taxon>Bacillati</taxon>
        <taxon>Actinomycetota</taxon>
        <taxon>Actinomycetes</taxon>
        <taxon>Micrococcales</taxon>
        <taxon>Intrasporangiaceae</taxon>
        <taxon>Janibacter</taxon>
    </lineage>
</organism>
<evidence type="ECO:0000313" key="4">
    <source>
        <dbReference type="Proteomes" id="UP000004474"/>
    </source>
</evidence>
<name>K1E222_9MICO</name>
<keyword evidence="2" id="KW-1133">Transmembrane helix</keyword>
<gene>
    <name evidence="3" type="ORF">B277_09367</name>
</gene>
<sequence>MGVPAGGGGTLALGTLVGVVVVDPYDVEVDVDVEVHVLVLVLVLGSPLVEVLVGSLVGSLVGPPVDSPEMGGGAPVLVSSPPCMAT</sequence>
<dbReference type="AlphaFoldDB" id="K1E222"/>
<keyword evidence="2" id="KW-0812">Transmembrane</keyword>
<feature type="transmembrane region" description="Helical" evidence="2">
    <location>
        <begin position="37"/>
        <end position="61"/>
    </location>
</feature>
<keyword evidence="2" id="KW-0472">Membrane</keyword>
<dbReference type="PATRIC" id="fig|1210046.3.peg.1792"/>
<evidence type="ECO:0000256" key="2">
    <source>
        <dbReference type="SAM" id="Phobius"/>
    </source>
</evidence>
<accession>K1E222</accession>
<dbReference type="EMBL" id="ALWX01000041">
    <property type="protein sequence ID" value="EKA61076.1"/>
    <property type="molecule type" value="Genomic_DNA"/>
</dbReference>
<proteinExistence type="predicted"/>